<reference evidence="3" key="1">
    <citation type="journal article" date="2018" name="Nat. Microbiol.">
        <title>Leveraging single-cell genomics to expand the fungal tree of life.</title>
        <authorList>
            <person name="Ahrendt S.R."/>
            <person name="Quandt C.A."/>
            <person name="Ciobanu D."/>
            <person name="Clum A."/>
            <person name="Salamov A."/>
            <person name="Andreopoulos B."/>
            <person name="Cheng J.F."/>
            <person name="Woyke T."/>
            <person name="Pelin A."/>
            <person name="Henrissat B."/>
            <person name="Reynolds N.K."/>
            <person name="Benny G.L."/>
            <person name="Smith M.E."/>
            <person name="James T.Y."/>
            <person name="Grigoriev I.V."/>
        </authorList>
    </citation>
    <scope>NUCLEOTIDE SEQUENCE [LARGE SCALE GENOMIC DNA]</scope>
    <source>
        <strain evidence="3">RSA 468</strain>
    </source>
</reference>
<feature type="region of interest" description="Disordered" evidence="1">
    <location>
        <begin position="185"/>
        <end position="235"/>
    </location>
</feature>
<feature type="non-terminal residue" evidence="2">
    <location>
        <position position="1"/>
    </location>
</feature>
<feature type="region of interest" description="Disordered" evidence="1">
    <location>
        <begin position="1"/>
        <end position="53"/>
    </location>
</feature>
<accession>A0A4P9ZZ17</accession>
<organism evidence="2 3">
    <name type="scientific">Dimargaris cristalligena</name>
    <dbReference type="NCBI Taxonomy" id="215637"/>
    <lineage>
        <taxon>Eukaryota</taxon>
        <taxon>Fungi</taxon>
        <taxon>Fungi incertae sedis</taxon>
        <taxon>Zoopagomycota</taxon>
        <taxon>Kickxellomycotina</taxon>
        <taxon>Dimargaritomycetes</taxon>
        <taxon>Dimargaritales</taxon>
        <taxon>Dimargaritaceae</taxon>
        <taxon>Dimargaris</taxon>
    </lineage>
</organism>
<proteinExistence type="predicted"/>
<feature type="region of interest" description="Disordered" evidence="1">
    <location>
        <begin position="275"/>
        <end position="299"/>
    </location>
</feature>
<sequence length="335" mass="34894">SATPSPPRRGPATPIRPAHHRSLSLANPAFAPRLAPTPRNSISHATGDDSAAHDVIEQVISSITKDYFEPPPDSPTLSPQAVQLQFERARSKSISHHQAMGKGPSPFRLDSSPCVFSAAPLASLSDMESIWDSPKPVSHSRSNSLLSANLQGSLPVSTADLGVGAPQHHPLGNYILDAHPPLGSPAGGSYLAHHPQQQPPPPFLSSRRFTVAPEANLGSPPSFGAPTYSSVPTTGSLGAQISGPNSFNGGPPHMLPHLLHRRHSVAVPLPSTQPAGFGHPGMMGGPSAEPPLPLGSGPGGLMDDLNRQLNMSSSLVQSNPVLRTATLPAQLPPQD</sequence>
<dbReference type="Proteomes" id="UP000268162">
    <property type="component" value="Unassembled WGS sequence"/>
</dbReference>
<dbReference type="EMBL" id="ML002392">
    <property type="protein sequence ID" value="RKP38222.1"/>
    <property type="molecule type" value="Genomic_DNA"/>
</dbReference>
<evidence type="ECO:0000256" key="1">
    <source>
        <dbReference type="SAM" id="MobiDB-lite"/>
    </source>
</evidence>
<evidence type="ECO:0000313" key="2">
    <source>
        <dbReference type="EMBL" id="RKP38222.1"/>
    </source>
</evidence>
<name>A0A4P9ZZ17_9FUNG</name>
<protein>
    <submittedName>
        <fullName evidence="2">Uncharacterized protein</fullName>
    </submittedName>
</protein>
<evidence type="ECO:0000313" key="3">
    <source>
        <dbReference type="Proteomes" id="UP000268162"/>
    </source>
</evidence>
<gene>
    <name evidence="2" type="ORF">BJ085DRAFT_36221</name>
</gene>
<keyword evidence="3" id="KW-1185">Reference proteome</keyword>
<dbReference type="AlphaFoldDB" id="A0A4P9ZZ17"/>